<dbReference type="Proteomes" id="UP000255529">
    <property type="component" value="Unassembled WGS sequence"/>
</dbReference>
<protein>
    <submittedName>
        <fullName evidence="1">Uncharacterized protein</fullName>
    </submittedName>
</protein>
<evidence type="ECO:0000313" key="1">
    <source>
        <dbReference type="EMBL" id="SUI43280.1"/>
    </source>
</evidence>
<proteinExistence type="predicted"/>
<dbReference type="RefSeq" id="WP_115182681.1">
    <property type="nucleotide sequence ID" value="NZ_CAMKUF010000001.1"/>
</dbReference>
<dbReference type="EMBL" id="UGYN01000002">
    <property type="protein sequence ID" value="SUI43280.1"/>
    <property type="molecule type" value="Genomic_DNA"/>
</dbReference>
<reference evidence="1 2" key="1">
    <citation type="submission" date="2018-06" db="EMBL/GenBank/DDBJ databases">
        <authorList>
            <consortium name="Pathogen Informatics"/>
            <person name="Doyle S."/>
        </authorList>
    </citation>
    <scope>NUCLEOTIDE SEQUENCE [LARGE SCALE GENOMIC DNA]</scope>
    <source>
        <strain evidence="1 2">NCTC11544</strain>
    </source>
</reference>
<dbReference type="AlphaFoldDB" id="A0A379YCM9"/>
<accession>A0A379YCM9</accession>
<evidence type="ECO:0000313" key="2">
    <source>
        <dbReference type="Proteomes" id="UP000255529"/>
    </source>
</evidence>
<sequence length="86" mass="8889">MKQAYIILVDALLTQYHAKAQNINAASAIAPAVRAVSLNDHAFRLSVGLTGLFSAAEAAGDGVAATVIDSLVSRCNNGDIPLPQLN</sequence>
<name>A0A379YCM9_9GAMM</name>
<gene>
    <name evidence="1" type="ORF">NCTC11544_00149</name>
</gene>
<organism evidence="1 2">
    <name type="scientific">Serratia quinivorans</name>
    <dbReference type="NCBI Taxonomy" id="137545"/>
    <lineage>
        <taxon>Bacteria</taxon>
        <taxon>Pseudomonadati</taxon>
        <taxon>Pseudomonadota</taxon>
        <taxon>Gammaproteobacteria</taxon>
        <taxon>Enterobacterales</taxon>
        <taxon>Yersiniaceae</taxon>
        <taxon>Serratia</taxon>
    </lineage>
</organism>